<comment type="similarity">
    <text evidence="2">Belongs to the amino acid/polyamine transporter 2 family.</text>
</comment>
<name>A0A072PE43_9EURO</name>
<feature type="transmembrane region" description="Helical" evidence="7">
    <location>
        <begin position="281"/>
        <end position="303"/>
    </location>
</feature>
<feature type="transmembrane region" description="Helical" evidence="7">
    <location>
        <begin position="369"/>
        <end position="386"/>
    </location>
</feature>
<dbReference type="PANTHER" id="PTHR22950:SF479">
    <property type="entry name" value="AMINO ACID TRANSPORTER (EUROFUNG)-RELATED"/>
    <property type="match status" value="1"/>
</dbReference>
<evidence type="ECO:0000256" key="7">
    <source>
        <dbReference type="SAM" id="Phobius"/>
    </source>
</evidence>
<evidence type="ECO:0000256" key="2">
    <source>
        <dbReference type="ARBA" id="ARBA00008066"/>
    </source>
</evidence>
<accession>A0A072PE43</accession>
<dbReference type="GeneID" id="25280974"/>
<feature type="transmembrane region" description="Helical" evidence="7">
    <location>
        <begin position="160"/>
        <end position="180"/>
    </location>
</feature>
<dbReference type="Pfam" id="PF01490">
    <property type="entry name" value="Aa_trans"/>
    <property type="match status" value="1"/>
</dbReference>
<evidence type="ECO:0000256" key="5">
    <source>
        <dbReference type="ARBA" id="ARBA00023136"/>
    </source>
</evidence>
<dbReference type="OrthoDB" id="655540at2759"/>
<dbReference type="InterPro" id="IPR013057">
    <property type="entry name" value="AA_transpt_TM"/>
</dbReference>
<dbReference type="Gene3D" id="1.20.1740.10">
    <property type="entry name" value="Amino acid/polyamine transporter I"/>
    <property type="match status" value="1"/>
</dbReference>
<dbReference type="AlphaFoldDB" id="A0A072PE43"/>
<evidence type="ECO:0000256" key="4">
    <source>
        <dbReference type="ARBA" id="ARBA00022989"/>
    </source>
</evidence>
<evidence type="ECO:0000313" key="9">
    <source>
        <dbReference type="EMBL" id="KEF58131.1"/>
    </source>
</evidence>
<dbReference type="EMBL" id="AMGV01000004">
    <property type="protein sequence ID" value="KEF58131.1"/>
    <property type="molecule type" value="Genomic_DNA"/>
</dbReference>
<gene>
    <name evidence="9" type="ORF">A1O9_06054</name>
</gene>
<feature type="transmembrane region" description="Helical" evidence="7">
    <location>
        <begin position="192"/>
        <end position="214"/>
    </location>
</feature>
<keyword evidence="3 7" id="KW-0812">Transmembrane</keyword>
<feature type="transmembrane region" description="Helical" evidence="7">
    <location>
        <begin position="323"/>
        <end position="348"/>
    </location>
</feature>
<feature type="transmembrane region" description="Helical" evidence="7">
    <location>
        <begin position="442"/>
        <end position="466"/>
    </location>
</feature>
<keyword evidence="10" id="KW-1185">Reference proteome</keyword>
<feature type="transmembrane region" description="Helical" evidence="7">
    <location>
        <begin position="398"/>
        <end position="421"/>
    </location>
</feature>
<dbReference type="STRING" id="1182545.A0A072PE43"/>
<dbReference type="VEuPathDB" id="FungiDB:A1O9_06054"/>
<dbReference type="GO" id="GO:0015179">
    <property type="term" value="F:L-amino acid transmembrane transporter activity"/>
    <property type="evidence" value="ECO:0007669"/>
    <property type="project" value="TreeGrafter"/>
</dbReference>
<dbReference type="HOGENOM" id="CLU_027816_4_2_1"/>
<evidence type="ECO:0000256" key="3">
    <source>
        <dbReference type="ARBA" id="ARBA00022692"/>
    </source>
</evidence>
<keyword evidence="4 7" id="KW-1133">Transmembrane helix</keyword>
<evidence type="ECO:0000259" key="8">
    <source>
        <dbReference type="Pfam" id="PF01490"/>
    </source>
</evidence>
<evidence type="ECO:0000313" key="10">
    <source>
        <dbReference type="Proteomes" id="UP000027920"/>
    </source>
</evidence>
<feature type="domain" description="Amino acid transporter transmembrane" evidence="8">
    <location>
        <begin position="54"/>
        <end position="463"/>
    </location>
</feature>
<dbReference type="RefSeq" id="XP_013260721.1">
    <property type="nucleotide sequence ID" value="XM_013405267.1"/>
</dbReference>
<organism evidence="9 10">
    <name type="scientific">Exophiala aquamarina CBS 119918</name>
    <dbReference type="NCBI Taxonomy" id="1182545"/>
    <lineage>
        <taxon>Eukaryota</taxon>
        <taxon>Fungi</taxon>
        <taxon>Dikarya</taxon>
        <taxon>Ascomycota</taxon>
        <taxon>Pezizomycotina</taxon>
        <taxon>Eurotiomycetes</taxon>
        <taxon>Chaetothyriomycetidae</taxon>
        <taxon>Chaetothyriales</taxon>
        <taxon>Herpotrichiellaceae</taxon>
        <taxon>Exophiala</taxon>
    </lineage>
</organism>
<proteinExistence type="inferred from homology"/>
<comment type="subcellular location">
    <subcellularLocation>
        <location evidence="1">Membrane</location>
        <topology evidence="1">Multi-pass membrane protein</topology>
    </subcellularLocation>
</comment>
<dbReference type="GO" id="GO:0016020">
    <property type="term" value="C:membrane"/>
    <property type="evidence" value="ECO:0007669"/>
    <property type="project" value="UniProtKB-SubCell"/>
</dbReference>
<evidence type="ECO:0000256" key="6">
    <source>
        <dbReference type="SAM" id="MobiDB-lite"/>
    </source>
</evidence>
<feature type="transmembrane region" description="Helical" evidence="7">
    <location>
        <begin position="245"/>
        <end position="269"/>
    </location>
</feature>
<evidence type="ECO:0000256" key="1">
    <source>
        <dbReference type="ARBA" id="ARBA00004141"/>
    </source>
</evidence>
<dbReference type="PANTHER" id="PTHR22950">
    <property type="entry name" value="AMINO ACID TRANSPORTER"/>
    <property type="match status" value="1"/>
</dbReference>
<comment type="caution">
    <text evidence="9">The sequence shown here is derived from an EMBL/GenBank/DDBJ whole genome shotgun (WGS) entry which is preliminary data.</text>
</comment>
<feature type="transmembrane region" description="Helical" evidence="7">
    <location>
        <begin position="87"/>
        <end position="108"/>
    </location>
</feature>
<sequence>MDTEQSNQRAADVEKAAASSQLTQLATDKAPTTGGHDVDPMANRVEDGVEYQSMTWWQAGMVMVAETISLGILSLPQAMSTVGAVPGLILLLFFGAFASYSGLVIGQFKLQHPHVHSMGCAGQVLFGKWGGIVIGCAQFLFYIFVMGSHILTFAICMNTITGHGACTIVWMMLGTALSLVCTLPRTLKHLSYFSMASFVSIIGAVMVTMVAVGISKPAMQAAKLSGGGGDGALSFRLWPSDDVTFVQGFLAVSNIVFAYAGHPAFFTFISELKNPRDFPKALAFLQISDISMYVIAAIVIYYFAGDSVASPALNSAKPVVAKVAWGVAIPTIIVAGVVNGHVGVKYLYVRCLRDRDDDLMHQKTWRSRAIWIGMATLSWLAAWFIAEVVPVFNDMLGITSALFASWFTFGLSGIFWFSMNFERREIWYHVRSRGSWSWKKTILLLVNLVLIAMACILCVVGLYASISSIKEHGATKKPFSCSA</sequence>
<dbReference type="FunFam" id="1.20.1740.10:FF:000039">
    <property type="entry name" value="Neutral amino acid transporter (Eurofung)"/>
    <property type="match status" value="1"/>
</dbReference>
<reference evidence="9 10" key="1">
    <citation type="submission" date="2013-03" db="EMBL/GenBank/DDBJ databases">
        <title>The Genome Sequence of Exophiala aquamarina CBS 119918.</title>
        <authorList>
            <consortium name="The Broad Institute Genomics Platform"/>
            <person name="Cuomo C."/>
            <person name="de Hoog S."/>
            <person name="Gorbushina A."/>
            <person name="Walker B."/>
            <person name="Young S.K."/>
            <person name="Zeng Q."/>
            <person name="Gargeya S."/>
            <person name="Fitzgerald M."/>
            <person name="Haas B."/>
            <person name="Abouelleil A."/>
            <person name="Allen A.W."/>
            <person name="Alvarado L."/>
            <person name="Arachchi H.M."/>
            <person name="Berlin A.M."/>
            <person name="Chapman S.B."/>
            <person name="Gainer-Dewar J."/>
            <person name="Goldberg J."/>
            <person name="Griggs A."/>
            <person name="Gujja S."/>
            <person name="Hansen M."/>
            <person name="Howarth C."/>
            <person name="Imamovic A."/>
            <person name="Ireland A."/>
            <person name="Larimer J."/>
            <person name="McCowan C."/>
            <person name="Murphy C."/>
            <person name="Pearson M."/>
            <person name="Poon T.W."/>
            <person name="Priest M."/>
            <person name="Roberts A."/>
            <person name="Saif S."/>
            <person name="Shea T."/>
            <person name="Sisk P."/>
            <person name="Sykes S."/>
            <person name="Wortman J."/>
            <person name="Nusbaum C."/>
            <person name="Birren B."/>
        </authorList>
    </citation>
    <scope>NUCLEOTIDE SEQUENCE [LARGE SCALE GENOMIC DNA]</scope>
    <source>
        <strain evidence="9 10">CBS 119918</strain>
    </source>
</reference>
<protein>
    <recommendedName>
        <fullName evidence="8">Amino acid transporter transmembrane domain-containing protein</fullName>
    </recommendedName>
</protein>
<keyword evidence="5 7" id="KW-0472">Membrane</keyword>
<feature type="transmembrane region" description="Helical" evidence="7">
    <location>
        <begin position="54"/>
        <end position="75"/>
    </location>
</feature>
<dbReference type="Proteomes" id="UP000027920">
    <property type="component" value="Unassembled WGS sequence"/>
</dbReference>
<feature type="transmembrane region" description="Helical" evidence="7">
    <location>
        <begin position="129"/>
        <end position="154"/>
    </location>
</feature>
<feature type="region of interest" description="Disordered" evidence="6">
    <location>
        <begin position="1"/>
        <end position="41"/>
    </location>
</feature>